<dbReference type="GO" id="GO:0005525">
    <property type="term" value="F:GTP binding"/>
    <property type="evidence" value="ECO:0007669"/>
    <property type="project" value="UniProtKB-KW"/>
</dbReference>
<proteinExistence type="predicted"/>
<keyword evidence="3 8" id="KW-0251">Elongation factor</keyword>
<dbReference type="InterPro" id="IPR009022">
    <property type="entry name" value="EFG_III"/>
</dbReference>
<comment type="function">
    <text evidence="6">Catalyzes the GTP-dependent ribosomal translocation step during translation elongation. During this step, the ribosome changes from the pre-translocational (PRE) to the post-translocational (POST) state as the newly formed A-site-bound peptidyl-tRNA and P-site-bound deacylated tRNA move to the P and E sites, respectively. Catalyzes the coordinated movement of the two tRNA molecules, the mRNA and conformational changes in the ribosome.</text>
</comment>
<dbReference type="STRING" id="1742973.COMA2_280019"/>
<dbReference type="AlphaFoldDB" id="A0A0S4LI18"/>
<protein>
    <recommendedName>
        <fullName evidence="1">Elongation factor G</fullName>
    </recommendedName>
</protein>
<keyword evidence="5" id="KW-0342">GTP-binding</keyword>
<dbReference type="Gene3D" id="3.30.70.240">
    <property type="match status" value="1"/>
</dbReference>
<name>A0A0S4LI18_9BACT</name>
<dbReference type="Gene3D" id="2.40.30.10">
    <property type="entry name" value="Translation factors"/>
    <property type="match status" value="1"/>
</dbReference>
<accession>A0A0S4LI18</accession>
<evidence type="ECO:0000256" key="5">
    <source>
        <dbReference type="ARBA" id="ARBA00023134"/>
    </source>
</evidence>
<dbReference type="NCBIfam" id="NF009891">
    <property type="entry name" value="PRK13351.1-1"/>
    <property type="match status" value="1"/>
</dbReference>
<dbReference type="Pfam" id="PF14492">
    <property type="entry name" value="EFG_III"/>
    <property type="match status" value="1"/>
</dbReference>
<keyword evidence="9" id="KW-1185">Reference proteome</keyword>
<dbReference type="GO" id="GO:0032790">
    <property type="term" value="P:ribosome disassembly"/>
    <property type="evidence" value="ECO:0007669"/>
    <property type="project" value="TreeGrafter"/>
</dbReference>
<dbReference type="Gene3D" id="3.40.50.300">
    <property type="entry name" value="P-loop containing nucleotide triphosphate hydrolases"/>
    <property type="match status" value="1"/>
</dbReference>
<dbReference type="SMART" id="SM00889">
    <property type="entry name" value="EFG_IV"/>
    <property type="match status" value="1"/>
</dbReference>
<dbReference type="InterPro" id="IPR000640">
    <property type="entry name" value="EFG_V-like"/>
</dbReference>
<dbReference type="FunFam" id="3.30.70.240:FF:000001">
    <property type="entry name" value="Elongation factor G"/>
    <property type="match status" value="1"/>
</dbReference>
<dbReference type="GO" id="GO:0003746">
    <property type="term" value="F:translation elongation factor activity"/>
    <property type="evidence" value="ECO:0007669"/>
    <property type="project" value="UniProtKB-KW"/>
</dbReference>
<dbReference type="Gene3D" id="3.30.230.10">
    <property type="match status" value="1"/>
</dbReference>
<dbReference type="InterPro" id="IPR041095">
    <property type="entry name" value="EFG_II"/>
</dbReference>
<dbReference type="InterPro" id="IPR020568">
    <property type="entry name" value="Ribosomal_Su5_D2-typ_SF"/>
</dbReference>
<dbReference type="RefSeq" id="WP_090898525.1">
    <property type="nucleotide sequence ID" value="NZ_CZPZ01000021.1"/>
</dbReference>
<dbReference type="PANTHER" id="PTHR43261:SF7">
    <property type="entry name" value="ELONGATION FACTOR G-LIKE PROTEIN"/>
    <property type="match status" value="1"/>
</dbReference>
<organism evidence="8 9">
    <name type="scientific">Candidatus Nitrospira nitrificans</name>
    <dbReference type="NCBI Taxonomy" id="1742973"/>
    <lineage>
        <taxon>Bacteria</taxon>
        <taxon>Pseudomonadati</taxon>
        <taxon>Nitrospirota</taxon>
        <taxon>Nitrospiria</taxon>
        <taxon>Nitrospirales</taxon>
        <taxon>Nitrospiraceae</taxon>
        <taxon>Nitrospira</taxon>
    </lineage>
</organism>
<dbReference type="Pfam" id="PF00679">
    <property type="entry name" value="EFG_C"/>
    <property type="match status" value="1"/>
</dbReference>
<dbReference type="Proteomes" id="UP000198736">
    <property type="component" value="Unassembled WGS sequence"/>
</dbReference>
<reference evidence="9" key="1">
    <citation type="submission" date="2015-10" db="EMBL/GenBank/DDBJ databases">
        <authorList>
            <person name="Luecker S."/>
            <person name="Luecker S."/>
        </authorList>
    </citation>
    <scope>NUCLEOTIDE SEQUENCE [LARGE SCALE GENOMIC DNA]</scope>
</reference>
<dbReference type="Pfam" id="PF00009">
    <property type="entry name" value="GTP_EFTU"/>
    <property type="match status" value="1"/>
</dbReference>
<dbReference type="SUPFAM" id="SSF50447">
    <property type="entry name" value="Translation proteins"/>
    <property type="match status" value="1"/>
</dbReference>
<dbReference type="PROSITE" id="PS51722">
    <property type="entry name" value="G_TR_2"/>
    <property type="match status" value="1"/>
</dbReference>
<dbReference type="EMBL" id="CZPZ01000021">
    <property type="protein sequence ID" value="CUS36879.1"/>
    <property type="molecule type" value="Genomic_DNA"/>
</dbReference>
<evidence type="ECO:0000256" key="2">
    <source>
        <dbReference type="ARBA" id="ARBA00022741"/>
    </source>
</evidence>
<evidence type="ECO:0000256" key="1">
    <source>
        <dbReference type="ARBA" id="ARBA00017872"/>
    </source>
</evidence>
<dbReference type="CDD" id="cd16262">
    <property type="entry name" value="EFG_III"/>
    <property type="match status" value="1"/>
</dbReference>
<dbReference type="SMART" id="SM00838">
    <property type="entry name" value="EFG_C"/>
    <property type="match status" value="1"/>
</dbReference>
<evidence type="ECO:0000313" key="9">
    <source>
        <dbReference type="Proteomes" id="UP000198736"/>
    </source>
</evidence>
<dbReference type="Pfam" id="PF22042">
    <property type="entry name" value="EF-G_D2"/>
    <property type="match status" value="1"/>
</dbReference>
<dbReference type="FunFam" id="3.30.230.10:FF:000003">
    <property type="entry name" value="Elongation factor G"/>
    <property type="match status" value="1"/>
</dbReference>
<dbReference type="InterPro" id="IPR053905">
    <property type="entry name" value="EF-G-like_DII"/>
</dbReference>
<dbReference type="SUPFAM" id="SSF54211">
    <property type="entry name" value="Ribosomal protein S5 domain 2-like"/>
    <property type="match status" value="1"/>
</dbReference>
<dbReference type="InterPro" id="IPR035649">
    <property type="entry name" value="EFG_V"/>
</dbReference>
<dbReference type="GO" id="GO:0003924">
    <property type="term" value="F:GTPase activity"/>
    <property type="evidence" value="ECO:0007669"/>
    <property type="project" value="InterPro"/>
</dbReference>
<dbReference type="OrthoDB" id="9801591at2"/>
<keyword evidence="2" id="KW-0547">Nucleotide-binding</keyword>
<dbReference type="InterPro" id="IPR009000">
    <property type="entry name" value="Transl_B-barrel_sf"/>
</dbReference>
<dbReference type="NCBIfam" id="NF009381">
    <property type="entry name" value="PRK12740.1-5"/>
    <property type="match status" value="1"/>
</dbReference>
<evidence type="ECO:0000259" key="7">
    <source>
        <dbReference type="PROSITE" id="PS51722"/>
    </source>
</evidence>
<evidence type="ECO:0000256" key="4">
    <source>
        <dbReference type="ARBA" id="ARBA00022917"/>
    </source>
</evidence>
<evidence type="ECO:0000256" key="3">
    <source>
        <dbReference type="ARBA" id="ARBA00022768"/>
    </source>
</evidence>
<dbReference type="CDD" id="cd01434">
    <property type="entry name" value="EFG_mtEFG1_IV"/>
    <property type="match status" value="1"/>
</dbReference>
<dbReference type="CDD" id="cd03713">
    <property type="entry name" value="EFG_mtEFG_C"/>
    <property type="match status" value="1"/>
</dbReference>
<dbReference type="InterPro" id="IPR035647">
    <property type="entry name" value="EFG_III/V"/>
</dbReference>
<dbReference type="InterPro" id="IPR005517">
    <property type="entry name" value="Transl_elong_EFG/EF2_IV"/>
</dbReference>
<keyword evidence="4" id="KW-0648">Protein biosynthesis</keyword>
<dbReference type="SUPFAM" id="SSF52540">
    <property type="entry name" value="P-loop containing nucleoside triphosphate hydrolases"/>
    <property type="match status" value="1"/>
</dbReference>
<dbReference type="InterPro" id="IPR027417">
    <property type="entry name" value="P-loop_NTPase"/>
</dbReference>
<gene>
    <name evidence="8" type="primary">fusA</name>
    <name evidence="8" type="ORF">COMA2_280019</name>
</gene>
<evidence type="ECO:0000256" key="6">
    <source>
        <dbReference type="ARBA" id="ARBA00024731"/>
    </source>
</evidence>
<dbReference type="InterPro" id="IPR014721">
    <property type="entry name" value="Ribsml_uS5_D2-typ_fold_subgr"/>
</dbReference>
<dbReference type="CDD" id="cd04088">
    <property type="entry name" value="EFG_mtEFG_II"/>
    <property type="match status" value="1"/>
</dbReference>
<dbReference type="Gene3D" id="3.30.70.870">
    <property type="entry name" value="Elongation Factor G (Translational Gtpase), domain 3"/>
    <property type="match status" value="1"/>
</dbReference>
<evidence type="ECO:0000313" key="8">
    <source>
        <dbReference type="EMBL" id="CUS36879.1"/>
    </source>
</evidence>
<feature type="domain" description="Tr-type G" evidence="7">
    <location>
        <begin position="7"/>
        <end position="280"/>
    </location>
</feature>
<sequence>MDAVRLEPIKNVAIVSNAGAGKTSLCEALLYVGGAIPQLGSVAHGTTVSDFEPEELRHRNSTSTSLLQFTWNHTAINLIDTPGALDLLGEPLAALQAADAVILLLSGTIGVRTELTQLWTRIKELDLPCLVFVNGLDKEGALFESALEICHKQLGCVPLPMTVPVNLGVNFDSVLDVRHEKLVRSGPSSAKVEQLSVSHALESMLNEAHQRLVETVAENGETLLETYLAKGELSPEDLLQGLRRDIQTKHFLPIYGGSATQNVGVWSLLDAMVTLLPSPSERGAAHPWHGIHPETHEGCERKGSVQEPFSAYVFKTIIDPFAGRLSYCRVLSGTVRADATVLNASKHVRERLGHFYTVLGKRHVAVDSARGGEIVAIGKLKDTQTGDTLCQEAAPICYPVLSLPKPILSFAIEAKSKTDIDKVSLGLHKLIEEDPSLAFSRNAETKEMVLSGMGQFHIDLALEKLHRKFGADVILHTPKVPYRETLKTKSQAQGKYKKQTGGHGQYGDCWLEVAPLPRGHGYAFENRVVGGAIPRNFIPAVEKGVLEAMHEGPLSGFPVVDVQVAVYDGSYHTVDSSEMSFKIAGSMAFKKAIETAHPVLLEPVMTVEIDTPTDTVGAIMGDLSARRGRILSVNAHDNAEQIKALVPLAELLRYATALNAMTGGRGSYVMDFAQYDEVPRELVSKIIERQKGEGQAATTH</sequence>
<dbReference type="SUPFAM" id="SSF54980">
    <property type="entry name" value="EF-G C-terminal domain-like"/>
    <property type="match status" value="2"/>
</dbReference>
<dbReference type="NCBIfam" id="NF009379">
    <property type="entry name" value="PRK12740.1-3"/>
    <property type="match status" value="1"/>
</dbReference>
<dbReference type="InterPro" id="IPR000795">
    <property type="entry name" value="T_Tr_GTP-bd_dom"/>
</dbReference>
<dbReference type="PANTHER" id="PTHR43261">
    <property type="entry name" value="TRANSLATION ELONGATION FACTOR G-RELATED"/>
    <property type="match status" value="1"/>
</dbReference>
<dbReference type="InterPro" id="IPR047872">
    <property type="entry name" value="EFG_IV"/>
</dbReference>
<dbReference type="Pfam" id="PF03764">
    <property type="entry name" value="EFG_IV"/>
    <property type="match status" value="1"/>
</dbReference>